<feature type="transmembrane region" description="Helical" evidence="7">
    <location>
        <begin position="385"/>
        <end position="404"/>
    </location>
</feature>
<feature type="transmembrane region" description="Helical" evidence="7">
    <location>
        <begin position="192"/>
        <end position="213"/>
    </location>
</feature>
<keyword evidence="9" id="KW-1185">Reference proteome</keyword>
<dbReference type="GO" id="GO:0005886">
    <property type="term" value="C:plasma membrane"/>
    <property type="evidence" value="ECO:0007669"/>
    <property type="project" value="UniProtKB-SubCell"/>
</dbReference>
<evidence type="ECO:0000256" key="3">
    <source>
        <dbReference type="ARBA" id="ARBA00022475"/>
    </source>
</evidence>
<dbReference type="EMBL" id="ACCJ01000254">
    <property type="protein sequence ID" value="EEG54596.1"/>
    <property type="molecule type" value="Genomic_DNA"/>
</dbReference>
<protein>
    <submittedName>
        <fullName evidence="8">MATE efflux family protein</fullName>
    </submittedName>
</protein>
<reference evidence="8 9" key="1">
    <citation type="submission" date="2009-02" db="EMBL/GenBank/DDBJ databases">
        <title>Draft genome sequence of Clostridium asparagiforme (DSM 15981).</title>
        <authorList>
            <person name="Sudarsanam P."/>
            <person name="Ley R."/>
            <person name="Guruge J."/>
            <person name="Turnbaugh P.J."/>
            <person name="Mahowald M."/>
            <person name="Liep D."/>
            <person name="Gordon J."/>
        </authorList>
    </citation>
    <scope>NUCLEOTIDE SEQUENCE [LARGE SCALE GENOMIC DNA]</scope>
    <source>
        <strain evidence="8 9">DSM 15981</strain>
    </source>
</reference>
<dbReference type="CDD" id="cd13138">
    <property type="entry name" value="MATE_yoeA_like"/>
    <property type="match status" value="1"/>
</dbReference>
<sequence>MDMTEGNIWKLLSLFAVPLLFGNLFQQLYNTVDSIIVGNFVGKNALAAVGSTTVICNTMVNFFNGISIGAGVLISNYYGARDQENLQRTIHTIASLTVILGVGVTLFSVPWVPFMLKMISTPDDVIGYASVYLRIYFLGIVFLFTYNMGSSVLRAVGDTKRPLYFLITSSLLNIALDLLFVVVFHWGIAGVAAATVLSQAVSAILVCAALMRAEEAYKLRVKRICMDTALCRRILLLGLPIGVQQSLTAFSNAFVQSYINAFGSAAIMAGWSCHIKIDQFCILPVMSIGQSVTTFVSQNLGAKKLERAKAGVRTAVYMGTGLLLLICVILAFTSGNMVKLFNRDTEVVYYGVLFVWMSIPFRFFSAWNQTYAGALRGSGNTKASMLIMLFSLVICRQVYLFVITRFVNNVYTVGLGYPVGWICCGLLSRWYYKHSGWEETYIGREKR</sequence>
<feature type="transmembrane region" description="Helical" evidence="7">
    <location>
        <begin position="7"/>
        <end position="25"/>
    </location>
</feature>
<comment type="caution">
    <text evidence="8">The sequence shown here is derived from an EMBL/GenBank/DDBJ whole genome shotgun (WGS) entry which is preliminary data.</text>
</comment>
<comment type="subcellular location">
    <subcellularLocation>
        <location evidence="1">Cell membrane</location>
        <topology evidence="1">Multi-pass membrane protein</topology>
    </subcellularLocation>
</comment>
<gene>
    <name evidence="8" type="ORF">CLOSTASPAR_03345</name>
</gene>
<proteinExistence type="predicted"/>
<dbReference type="GO" id="GO:0042910">
    <property type="term" value="F:xenobiotic transmembrane transporter activity"/>
    <property type="evidence" value="ECO:0007669"/>
    <property type="project" value="InterPro"/>
</dbReference>
<feature type="transmembrane region" description="Helical" evidence="7">
    <location>
        <begin position="347"/>
        <end position="364"/>
    </location>
</feature>
<keyword evidence="2" id="KW-0813">Transport</keyword>
<organism evidence="8 9">
    <name type="scientific">[Clostridium] asparagiforme DSM 15981</name>
    <dbReference type="NCBI Taxonomy" id="518636"/>
    <lineage>
        <taxon>Bacteria</taxon>
        <taxon>Bacillati</taxon>
        <taxon>Bacillota</taxon>
        <taxon>Clostridia</taxon>
        <taxon>Lachnospirales</taxon>
        <taxon>Lachnospiraceae</taxon>
        <taxon>Enterocloster</taxon>
    </lineage>
</organism>
<dbReference type="Pfam" id="PF01554">
    <property type="entry name" value="MatE"/>
    <property type="match status" value="2"/>
</dbReference>
<evidence type="ECO:0000256" key="2">
    <source>
        <dbReference type="ARBA" id="ARBA00022448"/>
    </source>
</evidence>
<dbReference type="NCBIfam" id="TIGR00797">
    <property type="entry name" value="matE"/>
    <property type="match status" value="1"/>
</dbReference>
<evidence type="ECO:0000256" key="1">
    <source>
        <dbReference type="ARBA" id="ARBA00004651"/>
    </source>
</evidence>
<evidence type="ECO:0000256" key="5">
    <source>
        <dbReference type="ARBA" id="ARBA00022989"/>
    </source>
</evidence>
<accession>C0D256</accession>
<name>C0D256_9FIRM</name>
<feature type="transmembrane region" description="Helical" evidence="7">
    <location>
        <begin position="45"/>
        <end position="78"/>
    </location>
</feature>
<evidence type="ECO:0000313" key="8">
    <source>
        <dbReference type="EMBL" id="EEG54596.1"/>
    </source>
</evidence>
<dbReference type="HOGENOM" id="CLU_012893_5_0_9"/>
<dbReference type="PIRSF" id="PIRSF006603">
    <property type="entry name" value="DinF"/>
    <property type="match status" value="1"/>
</dbReference>
<dbReference type="InterPro" id="IPR002528">
    <property type="entry name" value="MATE_fam"/>
</dbReference>
<evidence type="ECO:0000313" key="9">
    <source>
        <dbReference type="Proteomes" id="UP000004756"/>
    </source>
</evidence>
<evidence type="ECO:0000256" key="7">
    <source>
        <dbReference type="SAM" id="Phobius"/>
    </source>
</evidence>
<evidence type="ECO:0000256" key="6">
    <source>
        <dbReference type="ARBA" id="ARBA00023136"/>
    </source>
</evidence>
<dbReference type="Proteomes" id="UP000004756">
    <property type="component" value="Unassembled WGS sequence"/>
</dbReference>
<keyword evidence="5 7" id="KW-1133">Transmembrane helix</keyword>
<keyword evidence="4 7" id="KW-0812">Transmembrane</keyword>
<feature type="transmembrane region" description="Helical" evidence="7">
    <location>
        <begin position="314"/>
        <end position="335"/>
    </location>
</feature>
<dbReference type="PANTHER" id="PTHR43549">
    <property type="entry name" value="MULTIDRUG RESISTANCE PROTEIN YPNP-RELATED"/>
    <property type="match status" value="1"/>
</dbReference>
<keyword evidence="3" id="KW-1003">Cell membrane</keyword>
<dbReference type="AlphaFoldDB" id="C0D256"/>
<dbReference type="PANTHER" id="PTHR43549:SF3">
    <property type="entry name" value="MULTIDRUG RESISTANCE PROTEIN YPNP-RELATED"/>
    <property type="match status" value="1"/>
</dbReference>
<keyword evidence="6 7" id="KW-0472">Membrane</keyword>
<evidence type="ECO:0000256" key="4">
    <source>
        <dbReference type="ARBA" id="ARBA00022692"/>
    </source>
</evidence>
<feature type="transmembrane region" description="Helical" evidence="7">
    <location>
        <begin position="410"/>
        <end position="432"/>
    </location>
</feature>
<dbReference type="InterPro" id="IPR052031">
    <property type="entry name" value="Membrane_Transporter-Flippase"/>
</dbReference>
<feature type="transmembrane region" description="Helical" evidence="7">
    <location>
        <begin position="164"/>
        <end position="186"/>
    </location>
</feature>
<dbReference type="InterPro" id="IPR048279">
    <property type="entry name" value="MdtK-like"/>
</dbReference>
<feature type="transmembrane region" description="Helical" evidence="7">
    <location>
        <begin position="90"/>
        <end position="113"/>
    </location>
</feature>
<dbReference type="GO" id="GO:0015297">
    <property type="term" value="F:antiporter activity"/>
    <property type="evidence" value="ECO:0007669"/>
    <property type="project" value="InterPro"/>
</dbReference>